<evidence type="ECO:0000313" key="3">
    <source>
        <dbReference type="Proteomes" id="UP000305929"/>
    </source>
</evidence>
<feature type="compositionally biased region" description="Basic and acidic residues" evidence="1">
    <location>
        <begin position="47"/>
        <end position="59"/>
    </location>
</feature>
<name>A0A4U5WP92_STRLS</name>
<dbReference type="Proteomes" id="UP000305929">
    <property type="component" value="Unassembled WGS sequence"/>
</dbReference>
<dbReference type="EMBL" id="SZNQ01000001">
    <property type="protein sequence ID" value="TKT04065.1"/>
    <property type="molecule type" value="Genomic_DNA"/>
</dbReference>
<comment type="caution">
    <text evidence="2">The sequence shown here is derived from an EMBL/GenBank/DDBJ whole genome shotgun (WGS) entry which is preliminary data.</text>
</comment>
<gene>
    <name evidence="2" type="ORF">E4U91_31165</name>
</gene>
<dbReference type="RefSeq" id="WP_137309898.1">
    <property type="nucleotide sequence ID" value="NZ_SZNQ01000001.1"/>
</dbReference>
<accession>A0A4U5WP92</accession>
<dbReference type="AlphaFoldDB" id="A0A4U5WP92"/>
<organism evidence="2 3">
    <name type="scientific">Streptomyces lasalocidi</name>
    <name type="common">Streptomyces lasaliensis</name>
    <dbReference type="NCBI Taxonomy" id="324833"/>
    <lineage>
        <taxon>Bacteria</taxon>
        <taxon>Bacillati</taxon>
        <taxon>Actinomycetota</taxon>
        <taxon>Actinomycetes</taxon>
        <taxon>Kitasatosporales</taxon>
        <taxon>Streptomycetaceae</taxon>
        <taxon>Streptomyces</taxon>
    </lineage>
</organism>
<proteinExistence type="predicted"/>
<sequence>MFVLLLILIVPLFGLGFLHPFWWLAAALLVFAAVRHGRDRGGGSGSEEYRDYRDRRDRQERWDRRYSRQNRARWGREDRRDRERRR</sequence>
<reference evidence="2 3" key="1">
    <citation type="submission" date="2019-04" db="EMBL/GenBank/DDBJ databases">
        <title>Streptomyces lasaliensis sp. nov., an Actinomycete isolated from soil which produces the polyether antibiotic lasalocid.</title>
        <authorList>
            <person name="Erwin G."/>
            <person name="Haber C."/>
        </authorList>
    </citation>
    <scope>NUCLEOTIDE SEQUENCE [LARGE SCALE GENOMIC DNA]</scope>
    <source>
        <strain evidence="2 3">X-537</strain>
    </source>
</reference>
<feature type="region of interest" description="Disordered" evidence="1">
    <location>
        <begin position="38"/>
        <end position="59"/>
    </location>
</feature>
<protein>
    <submittedName>
        <fullName evidence="2">Uncharacterized protein</fullName>
    </submittedName>
</protein>
<evidence type="ECO:0000256" key="1">
    <source>
        <dbReference type="SAM" id="MobiDB-lite"/>
    </source>
</evidence>
<evidence type="ECO:0000313" key="2">
    <source>
        <dbReference type="EMBL" id="TKT04065.1"/>
    </source>
</evidence>
<keyword evidence="3" id="KW-1185">Reference proteome</keyword>